<dbReference type="InterPro" id="IPR013194">
    <property type="entry name" value="HDAC_interact_dom"/>
</dbReference>
<comment type="subcellular location">
    <subcellularLocation>
        <location evidence="1">Nucleus</location>
    </subcellularLocation>
</comment>
<proteinExistence type="predicted"/>
<dbReference type="STRING" id="1263082.A0A068SEH8"/>
<protein>
    <submittedName>
        <fullName evidence="6">Sin3p-rpd3p histone-deacetylase dna binding</fullName>
    </submittedName>
</protein>
<evidence type="ECO:0000259" key="5">
    <source>
        <dbReference type="SMART" id="SM00761"/>
    </source>
</evidence>
<evidence type="ECO:0000313" key="6">
    <source>
        <dbReference type="EMBL" id="CDH60237.1"/>
    </source>
</evidence>
<evidence type="ECO:0000256" key="1">
    <source>
        <dbReference type="ARBA" id="ARBA00004123"/>
    </source>
</evidence>
<dbReference type="GO" id="GO:0000122">
    <property type="term" value="P:negative regulation of transcription by RNA polymerase II"/>
    <property type="evidence" value="ECO:0007669"/>
    <property type="project" value="TreeGrafter"/>
</dbReference>
<organism evidence="6 7">
    <name type="scientific">Lichtheimia corymbifera JMRC:FSU:9682</name>
    <dbReference type="NCBI Taxonomy" id="1263082"/>
    <lineage>
        <taxon>Eukaryota</taxon>
        <taxon>Fungi</taxon>
        <taxon>Fungi incertae sedis</taxon>
        <taxon>Mucoromycota</taxon>
        <taxon>Mucoromycotina</taxon>
        <taxon>Mucoromycetes</taxon>
        <taxon>Mucorales</taxon>
        <taxon>Lichtheimiaceae</taxon>
        <taxon>Lichtheimia</taxon>
    </lineage>
</organism>
<keyword evidence="7" id="KW-1185">Reference proteome</keyword>
<dbReference type="Pfam" id="PF16879">
    <property type="entry name" value="Sin3a_C"/>
    <property type="match status" value="1"/>
</dbReference>
<evidence type="ECO:0000256" key="3">
    <source>
        <dbReference type="ARBA" id="ARBA00023242"/>
    </source>
</evidence>
<feature type="compositionally biased region" description="Low complexity" evidence="4">
    <location>
        <begin position="445"/>
        <end position="481"/>
    </location>
</feature>
<keyword evidence="2" id="KW-0678">Repressor</keyword>
<feature type="compositionally biased region" description="Low complexity" evidence="4">
    <location>
        <begin position="532"/>
        <end position="556"/>
    </location>
</feature>
<accession>A0A068SEH8</accession>
<dbReference type="Gene3D" id="1.20.1160.11">
    <property type="entry name" value="Paired amphipathic helix"/>
    <property type="match status" value="1"/>
</dbReference>
<sequence>MPDNNMSITGMTKSTDDDEDQSLPTMQPNQESTSLQSLITMEELEMFQLVRQHLEAKDLDYNDFLKTIHLLYTSGVCDAEFLVQQIQPYIGDDAYLFDWFKSILGLQESRRTSIQPTITSNDTKASSSSIKKADHVDECTTSYRYASKEWKEQPCTGKDALCHEVLNNDYVSHPIWQREDSDFPATKKNLHEQEMHGCEEERHKYDSAIDINASAVAYLESMMAAAAGEFAIKEEKLELNSITKSAIKRVYDSPRAQEVLDMLQKYPVQIAPIVIKRLRQKGGQWKRKQYELLPIWRERDAKNYYRALDYAALTFRTVDRKATTPQKILQEIKKKDGHWIFDYGEDMSVMQDVVHVILSYATRHHAIVDRDVIRGFLQRFLPWLFGMYNVSELQSSSFASSSSFSNTINNDTTTTTTSSSPSQQQQPTTRSSKSSSPRPLYVYVQQPSSSSSPQQQPQQHYYHPTPSSPSSSHSTAFTSTHTLHDHNRPIYLNHSTPLATPPSSDHVDFDIDDGSKHPLILDNSDDDSLGQRSPYSRSSSPISFSPPGTTGTTFESPYRSGYPKSTCLFCNEDFYCFIRYYQILYERLLYMKNLTRPRYVNSIARKLKMDQHLPKEPKDRTHYEECLDAVDKLFGRKIGAARFEEKLRSLYSVEAYPMFTIDRLTIALIKSIIAFDAKTKEALKDQTKPVFFQEFNDGIQRQFSRVVAQNKGLYEINVDHANRRLAMTDWSAKD</sequence>
<evidence type="ECO:0000256" key="4">
    <source>
        <dbReference type="SAM" id="MobiDB-lite"/>
    </source>
</evidence>
<feature type="compositionally biased region" description="Polar residues" evidence="4">
    <location>
        <begin position="493"/>
        <end position="503"/>
    </location>
</feature>
<feature type="domain" description="Histone deacetylase interacting" evidence="5">
    <location>
        <begin position="135"/>
        <end position="236"/>
    </location>
</feature>
<dbReference type="InterPro" id="IPR031693">
    <property type="entry name" value="Sin3_C"/>
</dbReference>
<dbReference type="InterPro" id="IPR039774">
    <property type="entry name" value="Sin3-like"/>
</dbReference>
<feature type="compositionally biased region" description="Basic and acidic residues" evidence="4">
    <location>
        <begin position="505"/>
        <end position="516"/>
    </location>
</feature>
<dbReference type="GO" id="GO:0000785">
    <property type="term" value="C:chromatin"/>
    <property type="evidence" value="ECO:0007669"/>
    <property type="project" value="TreeGrafter"/>
</dbReference>
<name>A0A068SEH8_9FUNG</name>
<dbReference type="VEuPathDB" id="FungiDB:LCOR_11025.1"/>
<feature type="compositionally biased region" description="Polar residues" evidence="4">
    <location>
        <begin position="22"/>
        <end position="34"/>
    </location>
</feature>
<feature type="compositionally biased region" description="Low complexity" evidence="4">
    <location>
        <begin position="409"/>
        <end position="437"/>
    </location>
</feature>
<evidence type="ECO:0000256" key="2">
    <source>
        <dbReference type="ARBA" id="ARBA00022491"/>
    </source>
</evidence>
<dbReference type="PANTHER" id="PTHR12346">
    <property type="entry name" value="SIN3B-RELATED"/>
    <property type="match status" value="1"/>
</dbReference>
<feature type="region of interest" description="Disordered" evidence="4">
    <location>
        <begin position="1"/>
        <end position="34"/>
    </location>
</feature>
<dbReference type="Proteomes" id="UP000027586">
    <property type="component" value="Unassembled WGS sequence"/>
</dbReference>
<evidence type="ECO:0000313" key="7">
    <source>
        <dbReference type="Proteomes" id="UP000027586"/>
    </source>
</evidence>
<dbReference type="GO" id="GO:0000118">
    <property type="term" value="C:histone deacetylase complex"/>
    <property type="evidence" value="ECO:0007669"/>
    <property type="project" value="TreeGrafter"/>
</dbReference>
<feature type="compositionally biased region" description="Polar residues" evidence="4">
    <location>
        <begin position="1"/>
        <end position="13"/>
    </location>
</feature>
<dbReference type="EMBL" id="CBTN010000086">
    <property type="protein sequence ID" value="CDH60237.1"/>
    <property type="molecule type" value="Genomic_DNA"/>
</dbReference>
<dbReference type="OrthoDB" id="10265969at2759"/>
<dbReference type="Pfam" id="PF08295">
    <property type="entry name" value="Sin3_corepress"/>
    <property type="match status" value="1"/>
</dbReference>
<dbReference type="GO" id="GO:0003714">
    <property type="term" value="F:transcription corepressor activity"/>
    <property type="evidence" value="ECO:0007669"/>
    <property type="project" value="InterPro"/>
</dbReference>
<gene>
    <name evidence="6" type="ORF">LCOR_11025.1</name>
</gene>
<reference evidence="6" key="1">
    <citation type="submission" date="2013-08" db="EMBL/GenBank/DDBJ databases">
        <title>Gene expansion shapes genome architecture in the human pathogen Lichtheimia corymbifera: an evolutionary genomics analysis in the ancient terrestrial Mucorales (Mucoromycotina).</title>
        <authorList>
            <person name="Schwartze V.U."/>
            <person name="Winter S."/>
            <person name="Shelest E."/>
            <person name="Marcet-Houben M."/>
            <person name="Horn F."/>
            <person name="Wehner S."/>
            <person name="Hoffmann K."/>
            <person name="Riege K."/>
            <person name="Sammeth M."/>
            <person name="Nowrousian M."/>
            <person name="Valiante V."/>
            <person name="Linde J."/>
            <person name="Jacobsen I.D."/>
            <person name="Marz M."/>
            <person name="Brakhage A.A."/>
            <person name="Gabaldon T."/>
            <person name="Bocker S."/>
            <person name="Voigt K."/>
        </authorList>
    </citation>
    <scope>NUCLEOTIDE SEQUENCE [LARGE SCALE GENOMIC DNA]</scope>
    <source>
        <strain evidence="6">FSU 9682</strain>
    </source>
</reference>
<dbReference type="InterPro" id="IPR036600">
    <property type="entry name" value="PAH_sf"/>
</dbReference>
<dbReference type="PANTHER" id="PTHR12346:SF0">
    <property type="entry name" value="SIN3A, ISOFORM G"/>
    <property type="match status" value="1"/>
</dbReference>
<dbReference type="AlphaFoldDB" id="A0A068SEH8"/>
<keyword evidence="3" id="KW-0539">Nucleus</keyword>
<feature type="region of interest" description="Disordered" evidence="4">
    <location>
        <begin position="409"/>
        <end position="556"/>
    </location>
</feature>
<comment type="caution">
    <text evidence="6">The sequence shown here is derived from an EMBL/GenBank/DDBJ whole genome shotgun (WGS) entry which is preliminary data.</text>
</comment>
<dbReference type="SMART" id="SM00761">
    <property type="entry name" value="HDAC_interact"/>
    <property type="match status" value="1"/>
</dbReference>